<dbReference type="InterPro" id="IPR016964">
    <property type="entry name" value="Sigma2_recept"/>
</dbReference>
<dbReference type="PANTHER" id="PTHR31204">
    <property type="entry name" value="SIGMA INTRACELLULAR RECEPTOR 2"/>
    <property type="match status" value="1"/>
</dbReference>
<feature type="transmembrane region" description="Helical" evidence="9">
    <location>
        <begin position="96"/>
        <end position="116"/>
    </location>
</feature>
<feature type="transmembrane region" description="Helical" evidence="9">
    <location>
        <begin position="5"/>
        <end position="24"/>
    </location>
</feature>
<evidence type="ECO:0000259" key="10">
    <source>
        <dbReference type="PROSITE" id="PS51751"/>
    </source>
</evidence>
<evidence type="ECO:0000256" key="5">
    <source>
        <dbReference type="ARBA" id="ARBA00022824"/>
    </source>
</evidence>
<evidence type="ECO:0000256" key="2">
    <source>
        <dbReference type="ARBA" id="ARBA00009096"/>
    </source>
</evidence>
<dbReference type="InterPro" id="IPR033118">
    <property type="entry name" value="EXPERA"/>
</dbReference>
<keyword evidence="4 9" id="KW-0812">Transmembrane</keyword>
<dbReference type="PANTHER" id="PTHR31204:SF1">
    <property type="entry name" value="SIGMA INTRACELLULAR RECEPTOR 2"/>
    <property type="match status" value="1"/>
</dbReference>
<evidence type="ECO:0000256" key="6">
    <source>
        <dbReference type="ARBA" id="ARBA00022989"/>
    </source>
</evidence>
<comment type="subcellular location">
    <subcellularLocation>
        <location evidence="1">Endoplasmic reticulum membrane</location>
        <topology evidence="1">Multi-pass membrane protein</topology>
    </subcellularLocation>
</comment>
<evidence type="ECO:0000313" key="11">
    <source>
        <dbReference type="EMBL" id="KAL3856442.1"/>
    </source>
</evidence>
<evidence type="ECO:0000256" key="9">
    <source>
        <dbReference type="PIRNR" id="PIRNR031032"/>
    </source>
</evidence>
<evidence type="ECO:0000256" key="4">
    <source>
        <dbReference type="ARBA" id="ARBA00022692"/>
    </source>
</evidence>
<feature type="domain" description="EXPERA" evidence="10">
    <location>
        <begin position="6"/>
        <end position="153"/>
    </location>
</feature>
<reference evidence="11 12" key="1">
    <citation type="submission" date="2024-11" db="EMBL/GenBank/DDBJ databases">
        <title>Chromosome-level genome assembly of the freshwater bivalve Anodonta woodiana.</title>
        <authorList>
            <person name="Chen X."/>
        </authorList>
    </citation>
    <scope>NUCLEOTIDE SEQUENCE [LARGE SCALE GENOMIC DNA]</scope>
    <source>
        <strain evidence="11">MN2024</strain>
        <tissue evidence="11">Gills</tissue>
    </source>
</reference>
<dbReference type="PIRSF" id="PIRSF031032">
    <property type="entry name" value="TMP_97_prd"/>
    <property type="match status" value="1"/>
</dbReference>
<keyword evidence="6 9" id="KW-1133">Transmembrane helix</keyword>
<evidence type="ECO:0000256" key="8">
    <source>
        <dbReference type="ARBA" id="ARBA00031073"/>
    </source>
</evidence>
<gene>
    <name evidence="11" type="ORF">ACJMK2_011200</name>
</gene>
<keyword evidence="7 9" id="KW-0472">Membrane</keyword>
<comment type="caution">
    <text evidence="11">The sequence shown here is derived from an EMBL/GenBank/DDBJ whole genome shotgun (WGS) entry which is preliminary data.</text>
</comment>
<dbReference type="Proteomes" id="UP001634394">
    <property type="component" value="Unassembled WGS sequence"/>
</dbReference>
<evidence type="ECO:0000256" key="3">
    <source>
        <dbReference type="ARBA" id="ARBA00018102"/>
    </source>
</evidence>
<evidence type="ECO:0000256" key="7">
    <source>
        <dbReference type="ARBA" id="ARBA00023136"/>
    </source>
</evidence>
<proteinExistence type="inferred from homology"/>
<dbReference type="EMBL" id="JBJQND010000013">
    <property type="protein sequence ID" value="KAL3856442.1"/>
    <property type="molecule type" value="Genomic_DNA"/>
</dbReference>
<dbReference type="PROSITE" id="PS51751">
    <property type="entry name" value="EXPERA"/>
    <property type="match status" value="1"/>
</dbReference>
<comment type="similarity">
    <text evidence="2">Belongs to the TMEM97/sigma-2 receptor family.</text>
</comment>
<keyword evidence="12" id="KW-1185">Reference proteome</keyword>
<protein>
    <recommendedName>
        <fullName evidence="3">Sigma intracellular receptor 2</fullName>
    </recommendedName>
    <alternativeName>
        <fullName evidence="8">Transmembrane protein 97</fullName>
    </alternativeName>
</protein>
<evidence type="ECO:0000313" key="12">
    <source>
        <dbReference type="Proteomes" id="UP001634394"/>
    </source>
</evidence>
<dbReference type="GO" id="GO:0005789">
    <property type="term" value="C:endoplasmic reticulum membrane"/>
    <property type="evidence" value="ECO:0007669"/>
    <property type="project" value="UniProtKB-SubCell"/>
</dbReference>
<feature type="transmembrane region" description="Helical" evidence="9">
    <location>
        <begin position="61"/>
        <end position="84"/>
    </location>
</feature>
<sequence length="171" mass="20388">MGWRILDFLFFVYFGSHIPISLFFDSQVLFPKYLYPKSLLSMMEWYTKELRDPMMADPPSWFRSFCLCELFLQLPFFFPAAYVYWKGAAGNKWFRIPAIVYSTHVATTVIAIEYYIMMTDFSQSLHPGPRDLRERMWLGVIYFPYLLIPVLILLDSLFSSVWHEPSKKKMK</sequence>
<feature type="transmembrane region" description="Helical" evidence="9">
    <location>
        <begin position="136"/>
        <end position="162"/>
    </location>
</feature>
<accession>A0ABD3V454</accession>
<keyword evidence="5" id="KW-0256">Endoplasmic reticulum</keyword>
<evidence type="ECO:0000256" key="1">
    <source>
        <dbReference type="ARBA" id="ARBA00004477"/>
    </source>
</evidence>
<dbReference type="AlphaFoldDB" id="A0ABD3V454"/>
<name>A0ABD3V454_SINWO</name>
<dbReference type="Pfam" id="PF05241">
    <property type="entry name" value="EBP"/>
    <property type="match status" value="1"/>
</dbReference>
<dbReference type="InterPro" id="IPR051987">
    <property type="entry name" value="Sigma-2_receptor-like"/>
</dbReference>
<organism evidence="11 12">
    <name type="scientific">Sinanodonta woodiana</name>
    <name type="common">Chinese pond mussel</name>
    <name type="synonym">Anodonta woodiana</name>
    <dbReference type="NCBI Taxonomy" id="1069815"/>
    <lineage>
        <taxon>Eukaryota</taxon>
        <taxon>Metazoa</taxon>
        <taxon>Spiralia</taxon>
        <taxon>Lophotrochozoa</taxon>
        <taxon>Mollusca</taxon>
        <taxon>Bivalvia</taxon>
        <taxon>Autobranchia</taxon>
        <taxon>Heteroconchia</taxon>
        <taxon>Palaeoheterodonta</taxon>
        <taxon>Unionida</taxon>
        <taxon>Unionoidea</taxon>
        <taxon>Unionidae</taxon>
        <taxon>Unioninae</taxon>
        <taxon>Sinanodonta</taxon>
    </lineage>
</organism>